<organism evidence="2 3">
    <name type="scientific">Runella salmonicolor</name>
    <dbReference type="NCBI Taxonomy" id="2950278"/>
    <lineage>
        <taxon>Bacteria</taxon>
        <taxon>Pseudomonadati</taxon>
        <taxon>Bacteroidota</taxon>
        <taxon>Cytophagia</taxon>
        <taxon>Cytophagales</taxon>
        <taxon>Spirosomataceae</taxon>
        <taxon>Runella</taxon>
    </lineage>
</organism>
<dbReference type="EMBL" id="JAMZEL010000005">
    <property type="protein sequence ID" value="MCP1383737.1"/>
    <property type="molecule type" value="Genomic_DNA"/>
</dbReference>
<evidence type="ECO:0000313" key="3">
    <source>
        <dbReference type="Proteomes" id="UP001204772"/>
    </source>
</evidence>
<feature type="coiled-coil region" evidence="1">
    <location>
        <begin position="50"/>
        <end position="80"/>
    </location>
</feature>
<accession>A0ABT1FPU1</accession>
<evidence type="ECO:0000313" key="2">
    <source>
        <dbReference type="EMBL" id="MCP1383737.1"/>
    </source>
</evidence>
<sequence>MKQITLSVPDREYTFFIKVIKAFSFVKIEKTKTVKECVPTPEQLEWVEGLKSALEEVEEHQQGKKQLQSARDFLRELKEEQI</sequence>
<keyword evidence="1" id="KW-0175">Coiled coil</keyword>
<dbReference type="RefSeq" id="WP_253528802.1">
    <property type="nucleotide sequence ID" value="NZ_JAMZEL010000005.1"/>
</dbReference>
<dbReference type="Proteomes" id="UP001204772">
    <property type="component" value="Unassembled WGS sequence"/>
</dbReference>
<keyword evidence="3" id="KW-1185">Reference proteome</keyword>
<gene>
    <name evidence="2" type="ORF">NCI00_14925</name>
</gene>
<name>A0ABT1FPU1_9BACT</name>
<evidence type="ECO:0000256" key="1">
    <source>
        <dbReference type="SAM" id="Coils"/>
    </source>
</evidence>
<comment type="caution">
    <text evidence="2">The sequence shown here is derived from an EMBL/GenBank/DDBJ whole genome shotgun (WGS) entry which is preliminary data.</text>
</comment>
<proteinExistence type="predicted"/>
<protein>
    <submittedName>
        <fullName evidence="2">Uncharacterized protein</fullName>
    </submittedName>
</protein>
<reference evidence="2 3" key="1">
    <citation type="submission" date="2022-06" db="EMBL/GenBank/DDBJ databases">
        <title>Runella sp. S5 genome sequencing.</title>
        <authorList>
            <person name="Park S."/>
        </authorList>
    </citation>
    <scope>NUCLEOTIDE SEQUENCE [LARGE SCALE GENOMIC DNA]</scope>
    <source>
        <strain evidence="2 3">S5</strain>
    </source>
</reference>